<reference evidence="2 4" key="1">
    <citation type="submission" date="2018-08" db="EMBL/GenBank/DDBJ databases">
        <title>The first complete genome of Treponema rectale (CHPAT), a commensal spirochete of the bovine rectum.</title>
        <authorList>
            <person name="Staton G.J."/>
            <person name="Clegg S.R."/>
            <person name="Carter S.D."/>
            <person name="Radford A.D."/>
            <person name="Darby A."/>
            <person name="Hall N."/>
            <person name="Birtles R.J."/>
            <person name="Evans N.J."/>
        </authorList>
    </citation>
    <scope>NUCLEOTIDE SEQUENCE [LARGE SCALE GENOMIC DNA]</scope>
    <source>
        <strain evidence="2 4">CHPA</strain>
    </source>
</reference>
<dbReference type="Proteomes" id="UP000578697">
    <property type="component" value="Unassembled WGS sequence"/>
</dbReference>
<evidence type="ECO:0000313" key="4">
    <source>
        <dbReference type="Proteomes" id="UP000593591"/>
    </source>
</evidence>
<gene>
    <name evidence="2" type="ORF">DYE49_07140</name>
    <name evidence="1" type="ORF">HNP77_000390</name>
</gene>
<dbReference type="Proteomes" id="UP000593591">
    <property type="component" value="Chromosome"/>
</dbReference>
<evidence type="ECO:0000313" key="3">
    <source>
        <dbReference type="Proteomes" id="UP000578697"/>
    </source>
</evidence>
<protein>
    <submittedName>
        <fullName evidence="1">V/A-type H+-transporting ATPase subunit E</fullName>
    </submittedName>
</protein>
<reference evidence="1 3" key="2">
    <citation type="submission" date="2020-08" db="EMBL/GenBank/DDBJ databases">
        <title>Genomic Encyclopedia of Type Strains, Phase IV (KMG-IV): sequencing the most valuable type-strain genomes for metagenomic binning, comparative biology and taxonomic classification.</title>
        <authorList>
            <person name="Goeker M."/>
        </authorList>
    </citation>
    <scope>NUCLEOTIDE SEQUENCE [LARGE SCALE GENOMIC DNA]</scope>
    <source>
        <strain evidence="1 3">DSM 103679</strain>
    </source>
</reference>
<evidence type="ECO:0000313" key="1">
    <source>
        <dbReference type="EMBL" id="MBB5218046.1"/>
    </source>
</evidence>
<dbReference type="EMBL" id="CP031517">
    <property type="protein sequence ID" value="QOS40239.1"/>
    <property type="molecule type" value="Genomic_DNA"/>
</dbReference>
<organism evidence="1 3">
    <name type="scientific">Treponema rectale</name>
    <dbReference type="NCBI Taxonomy" id="744512"/>
    <lineage>
        <taxon>Bacteria</taxon>
        <taxon>Pseudomonadati</taxon>
        <taxon>Spirochaetota</taxon>
        <taxon>Spirochaetia</taxon>
        <taxon>Spirochaetales</taxon>
        <taxon>Treponemataceae</taxon>
        <taxon>Treponema</taxon>
    </lineage>
</organism>
<proteinExistence type="predicted"/>
<dbReference type="AlphaFoldDB" id="A0A840SDN5"/>
<evidence type="ECO:0000313" key="2">
    <source>
        <dbReference type="EMBL" id="QOS40239.1"/>
    </source>
</evidence>
<dbReference type="EMBL" id="JACHFR010000001">
    <property type="protein sequence ID" value="MBB5218046.1"/>
    <property type="molecule type" value="Genomic_DNA"/>
</dbReference>
<dbReference type="RefSeq" id="WP_184651482.1">
    <property type="nucleotide sequence ID" value="NZ_JACHFR010000001.1"/>
</dbReference>
<dbReference type="KEGG" id="trc:DYE49_07140"/>
<sequence>MEELRSTEILDKEIRTDSGKKAELIKTKALEDARAIEEGVDLRIAEAKKKAEEASAQRIELFEKNTRSALPLEKQRYLVSYIYSSVMEAINSYFDSIGEKKRMDVIKSMAEHVKPVCKGKKLKAAVYGMALEPAEKMLKEVLGTSVTEVCEGSVSDLYSESVSGFNRREGIVLKAEDSSLTCRLTLDQKVRELLEKHNYELSETLFGGRLPE</sequence>
<dbReference type="SUPFAM" id="SSF160527">
    <property type="entry name" value="V-type ATPase subunit E-like"/>
    <property type="match status" value="1"/>
</dbReference>
<name>A0A840SDN5_9SPIR</name>
<accession>A0A840SDN5</accession>
<keyword evidence="3" id="KW-1185">Reference proteome</keyword>